<reference evidence="1 2" key="1">
    <citation type="journal article" date="2021" name="Elife">
        <title>Chloroplast acquisition without the gene transfer in kleptoplastic sea slugs, Plakobranchus ocellatus.</title>
        <authorList>
            <person name="Maeda T."/>
            <person name="Takahashi S."/>
            <person name="Yoshida T."/>
            <person name="Shimamura S."/>
            <person name="Takaki Y."/>
            <person name="Nagai Y."/>
            <person name="Toyoda A."/>
            <person name="Suzuki Y."/>
            <person name="Arimoto A."/>
            <person name="Ishii H."/>
            <person name="Satoh N."/>
            <person name="Nishiyama T."/>
            <person name="Hasebe M."/>
            <person name="Maruyama T."/>
            <person name="Minagawa J."/>
            <person name="Obokata J."/>
            <person name="Shigenobu S."/>
        </authorList>
    </citation>
    <scope>NUCLEOTIDE SEQUENCE [LARGE SCALE GENOMIC DNA]</scope>
</reference>
<accession>A0AAV3XVA8</accession>
<sequence>MTDYGDVIDFWALLGGSRLKEARTISRRLTLFTFINWSVFASSAARRQARNCLGLWGHVQRLIAIKPAAKNVAADPGLSAARISPGRVGQDLLLLTYSTFNGN</sequence>
<comment type="caution">
    <text evidence="1">The sequence shown here is derived from an EMBL/GenBank/DDBJ whole genome shotgun (WGS) entry which is preliminary data.</text>
</comment>
<evidence type="ECO:0000313" key="2">
    <source>
        <dbReference type="Proteomes" id="UP000735302"/>
    </source>
</evidence>
<dbReference type="Proteomes" id="UP000735302">
    <property type="component" value="Unassembled WGS sequence"/>
</dbReference>
<organism evidence="1 2">
    <name type="scientific">Plakobranchus ocellatus</name>
    <dbReference type="NCBI Taxonomy" id="259542"/>
    <lineage>
        <taxon>Eukaryota</taxon>
        <taxon>Metazoa</taxon>
        <taxon>Spiralia</taxon>
        <taxon>Lophotrochozoa</taxon>
        <taxon>Mollusca</taxon>
        <taxon>Gastropoda</taxon>
        <taxon>Heterobranchia</taxon>
        <taxon>Euthyneura</taxon>
        <taxon>Panpulmonata</taxon>
        <taxon>Sacoglossa</taxon>
        <taxon>Placobranchoidea</taxon>
        <taxon>Plakobranchidae</taxon>
        <taxon>Plakobranchus</taxon>
    </lineage>
</organism>
<proteinExistence type="predicted"/>
<keyword evidence="2" id="KW-1185">Reference proteome</keyword>
<name>A0AAV3XVA8_9GAST</name>
<protein>
    <submittedName>
        <fullName evidence="1">Uncharacterized protein</fullName>
    </submittedName>
</protein>
<evidence type="ECO:0000313" key="1">
    <source>
        <dbReference type="EMBL" id="GFN74749.1"/>
    </source>
</evidence>
<dbReference type="AlphaFoldDB" id="A0AAV3XVA8"/>
<gene>
    <name evidence="1" type="ORF">PoB_000125500</name>
</gene>
<dbReference type="EMBL" id="BLXT01000154">
    <property type="protein sequence ID" value="GFN74749.1"/>
    <property type="molecule type" value="Genomic_DNA"/>
</dbReference>